<dbReference type="SUPFAM" id="SSF48452">
    <property type="entry name" value="TPR-like"/>
    <property type="match status" value="1"/>
</dbReference>
<dbReference type="InterPro" id="IPR027417">
    <property type="entry name" value="P-loop_NTPase"/>
</dbReference>
<protein>
    <submittedName>
        <fullName evidence="7">Tetratricopeptide-like helical</fullName>
    </submittedName>
</protein>
<sequence length="1874" mass="216997">MEMEKLFLEAKLDDLLKADSNLFQNTRWKVLCSDDFRKSFWKLESPLTQKLVLILLLKLSNGWRPKRRKVDSKCETSSMVLKKFKVEDLYIVCSIDVVKEQWQSYTQVLKAWDLLPLLDIERLVQRLDGIFEMYTDDFISLCNEKYLEGDLEVPGTWTNSIDIIRYKQLAHDISESASDGRFYVENTKVSDSLLLMKFYALSSGLVNNLLSSQDGRQLDLPFEVTDQELDVILFQGSSFILGRSGTGKTTVLSMKMFQKEQLYLFATQGLGQVNMKNSNQLYQASRLVDQATVLRQLFVTVNPLLCHAVKNHILQLKRFASGGNYIRESALQNVDDIDSAAQFKDIPDSFIDILPKEYPLVITLQKFLIMLDGTIGSSFFEKFSDARELSNWEVGKAPIFLRNFIRTREVNYEKFCSSYWPHFNDKLTKKLDSSRVFTEIMSHIKGGFRSGVSCDGRLNEKDYINLSECRFSTLSRDERQIIYEIFKCYEKRKGQNSEFDMADLVIDLHRRFQNERYEGDIMDFVYIDEVQDLTMRQIALFKYVCKNVSEGFVFCGDTAQTIARGIDFRFEDIRSLFYSQFALDSKCKANDGKKGKAQLYNNFQLSQNFRTHDGVLRLAQSVIDLLHHFFPSFVDVLCAENSLIYGEAPILLEPEEGDNAIATIFEFLSKPEEGDVVEFGAEQVILVRDDHARNEILKHVGKQALVLTVLECKGLEFQDVLLYNFFGSSPSKSQWRVVYEYMKEQGLLDSSWQSPSFKHEIHNVLCSELKQLYVAITRTRQRLWICENEEEYSKPMFDYWKKMSLVQVKKLDDSLVRSMQVASSLGEWKSRGYELLRQRNYVMAMRCFERAHDTYGKKLAEALGLREDADCLQGFNPERASAWRQAAAIFYYIGKVEEAADCFYMSKEYEQAGQIYLEKCGESAVKRAAECFVLAGRFEKAGQIYLEKCGESYVEKAAECFFQAGSYKTAAEAYAKGNYFSKCLSVCTKGKLFETGMQFLKYWKGHELSEGIEESKQKFLKSAARHYHKINDKSTMMNYVRAFDSMSSIRTFLQSLDCLGELLCLEEEFGNFLEAASIAKYRGEILLAADLLGKGSHFEEAATLVLLYVFVNSLWFAGSTGWPLQQFAEKEKLLKKAKSFAMKVSNQFNGLVCLESDILVTKPSNIRLMERYLSASRRHESTRGEVLTARMILDYHLVNNSKNYVWIDELVLDVESFSKEQISNNRISTDTLVYFWNFWKERIMKILEYLDHAKMQETSDHRRYGEFCLNYFGVWRQFKNAKTVYLVLNSDDEPKWLRKLSGEYVCSNQKPIPIPFHQFVAAARSYWCSELLSVGLQVLRKLEESYNFSCKNSYSTFYESRSLTYIYEVAISLVKSRFLNIQHANKDLMKFVRLAKRNYFRCIFPLDWRDSLTANMISLRRTETSRNLLQEVIFEKIMSNDDGLSYVGIGMVALMILGSHQLNNKVYGKILEELEGKNAWKNFIASLQRDRAYSPVYVTGHSRSESITRPHAGSIEETGNEEPIVFKFHEALKDTYSADWMSISDYMSPVCFLYLLERYLVMLSHFKGFFFTTKTTFVEWLIVDMPFHKSIIDMEDLLIVVSDMVQNFLYNWGETIHWIEKSHINVNEYRSLLVLRLVVIICMLHLNFGKRLDLLSDLLEEKHITELLPLNFYDALRSWVKGNCQNNLYVLAQAFQNIRNPLIIVGMEENRPIFACSDGFFIDMEANPCKEDIFRVLFPKSESPRGSTRICAAKFSEVLTASKNSNDCNMQVNLVQFWEIVEALQAVDDIKDQSTVMSNASIMKVYLGKCIFHLIAARKGCLQTKPAGNEESFPEEVIDLLHKMKQQQSYWNQGQFHTLQQDENLMSEECSLLR</sequence>
<dbReference type="InterPro" id="IPR011990">
    <property type="entry name" value="TPR-like_helical_dom_sf"/>
</dbReference>
<keyword evidence="4 5" id="KW-0067">ATP-binding</keyword>
<dbReference type="Gene3D" id="1.25.40.10">
    <property type="entry name" value="Tetratricopeptide repeat domain"/>
    <property type="match status" value="1"/>
</dbReference>
<dbReference type="STRING" id="93759.A0A1R3HR21"/>
<evidence type="ECO:0000256" key="4">
    <source>
        <dbReference type="ARBA" id="ARBA00022840"/>
    </source>
</evidence>
<organism evidence="7 8">
    <name type="scientific">Corchorus olitorius</name>
    <dbReference type="NCBI Taxonomy" id="93759"/>
    <lineage>
        <taxon>Eukaryota</taxon>
        <taxon>Viridiplantae</taxon>
        <taxon>Streptophyta</taxon>
        <taxon>Embryophyta</taxon>
        <taxon>Tracheophyta</taxon>
        <taxon>Spermatophyta</taxon>
        <taxon>Magnoliopsida</taxon>
        <taxon>eudicotyledons</taxon>
        <taxon>Gunneridae</taxon>
        <taxon>Pentapetalae</taxon>
        <taxon>rosids</taxon>
        <taxon>malvids</taxon>
        <taxon>Malvales</taxon>
        <taxon>Malvaceae</taxon>
        <taxon>Grewioideae</taxon>
        <taxon>Apeibeae</taxon>
        <taxon>Corchorus</taxon>
    </lineage>
</organism>
<keyword evidence="8" id="KW-1185">Reference proteome</keyword>
<evidence type="ECO:0000256" key="1">
    <source>
        <dbReference type="ARBA" id="ARBA00022741"/>
    </source>
</evidence>
<keyword evidence="2 5" id="KW-0378">Hydrolase</keyword>
<keyword evidence="1 5" id="KW-0547">Nucleotide-binding</keyword>
<dbReference type="Pfam" id="PF00580">
    <property type="entry name" value="UvrD-helicase"/>
    <property type="match status" value="1"/>
</dbReference>
<evidence type="ECO:0000313" key="8">
    <source>
        <dbReference type="Proteomes" id="UP000187203"/>
    </source>
</evidence>
<evidence type="ECO:0000259" key="6">
    <source>
        <dbReference type="PROSITE" id="PS51198"/>
    </source>
</evidence>
<dbReference type="Gene3D" id="3.40.50.300">
    <property type="entry name" value="P-loop containing nucleotide triphosphate hydrolases"/>
    <property type="match status" value="2"/>
</dbReference>
<reference evidence="8" key="1">
    <citation type="submission" date="2013-09" db="EMBL/GenBank/DDBJ databases">
        <title>Corchorus olitorius genome sequencing.</title>
        <authorList>
            <person name="Alam M."/>
            <person name="Haque M.S."/>
            <person name="Islam M.S."/>
            <person name="Emdad E.M."/>
            <person name="Islam M.M."/>
            <person name="Ahmed B."/>
            <person name="Halim A."/>
            <person name="Hossen Q.M.M."/>
            <person name="Hossain M.Z."/>
            <person name="Ahmed R."/>
            <person name="Khan M.M."/>
            <person name="Islam R."/>
            <person name="Rashid M.M."/>
            <person name="Khan S.A."/>
            <person name="Rahman M.S."/>
            <person name="Alam M."/>
            <person name="Yahiya A.S."/>
            <person name="Khan M.S."/>
            <person name="Azam M.S."/>
            <person name="Haque T."/>
            <person name="Lashkar M.Z.H."/>
            <person name="Akhand A.I."/>
            <person name="Morshed G."/>
            <person name="Roy S."/>
            <person name="Uddin K.S."/>
            <person name="Rabeya T."/>
            <person name="Hossain A.S."/>
            <person name="Chowdhury A."/>
            <person name="Snigdha A.R."/>
            <person name="Mortoza M.S."/>
            <person name="Matin S.A."/>
            <person name="Hoque S.M.E."/>
            <person name="Islam M.K."/>
            <person name="Roy D.K."/>
            <person name="Haider R."/>
            <person name="Moosa M.M."/>
            <person name="Elias S.M."/>
            <person name="Hasan A.M."/>
            <person name="Jahan S."/>
            <person name="Shafiuddin M."/>
            <person name="Mahmood N."/>
            <person name="Shommy N.S."/>
        </authorList>
    </citation>
    <scope>NUCLEOTIDE SEQUENCE [LARGE SCALE GENOMIC DNA]</scope>
    <source>
        <strain evidence="8">cv. O-4</strain>
    </source>
</reference>
<feature type="binding site" evidence="5">
    <location>
        <begin position="242"/>
        <end position="249"/>
    </location>
    <ligand>
        <name>ATP</name>
        <dbReference type="ChEBI" id="CHEBI:30616"/>
    </ligand>
</feature>
<dbReference type="PROSITE" id="PS51198">
    <property type="entry name" value="UVRD_HELICASE_ATP_BIND"/>
    <property type="match status" value="1"/>
</dbReference>
<evidence type="ECO:0000256" key="2">
    <source>
        <dbReference type="ARBA" id="ARBA00022801"/>
    </source>
</evidence>
<comment type="caution">
    <text evidence="7">The sequence shown here is derived from an EMBL/GenBank/DDBJ whole genome shotgun (WGS) entry which is preliminary data.</text>
</comment>
<dbReference type="GO" id="GO:0016787">
    <property type="term" value="F:hydrolase activity"/>
    <property type="evidence" value="ECO:0007669"/>
    <property type="project" value="UniProtKB-UniRule"/>
</dbReference>
<proteinExistence type="predicted"/>
<keyword evidence="3 5" id="KW-0347">Helicase</keyword>
<name>A0A1R3HR21_9ROSI</name>
<dbReference type="GO" id="GO:0004386">
    <property type="term" value="F:helicase activity"/>
    <property type="evidence" value="ECO:0007669"/>
    <property type="project" value="UniProtKB-UniRule"/>
</dbReference>
<dbReference type="PANTHER" id="PTHR21529:SF4">
    <property type="entry name" value="TPR AND ANKYRIN REPEAT-CONTAINING PROTEIN 1"/>
    <property type="match status" value="1"/>
</dbReference>
<dbReference type="PANTHER" id="PTHR21529">
    <property type="entry name" value="MAMMARY TURMOR VIRUS RECEPTOR HOMOLOG 1, 2 MTVR1, 2"/>
    <property type="match status" value="1"/>
</dbReference>
<dbReference type="EMBL" id="AWUE01019627">
    <property type="protein sequence ID" value="OMO72670.1"/>
    <property type="molecule type" value="Genomic_DNA"/>
</dbReference>
<dbReference type="GO" id="GO:0005524">
    <property type="term" value="F:ATP binding"/>
    <property type="evidence" value="ECO:0007669"/>
    <property type="project" value="UniProtKB-UniRule"/>
</dbReference>
<gene>
    <name evidence="7" type="ORF">COLO4_27516</name>
</gene>
<evidence type="ECO:0000313" key="7">
    <source>
        <dbReference type="EMBL" id="OMO72670.1"/>
    </source>
</evidence>
<dbReference type="InterPro" id="IPR039904">
    <property type="entry name" value="TRANK1"/>
</dbReference>
<dbReference type="Proteomes" id="UP000187203">
    <property type="component" value="Unassembled WGS sequence"/>
</dbReference>
<dbReference type="InterPro" id="IPR014016">
    <property type="entry name" value="UvrD-like_ATP-bd"/>
</dbReference>
<feature type="domain" description="UvrD-like helicase ATP-binding" evidence="6">
    <location>
        <begin position="221"/>
        <end position="612"/>
    </location>
</feature>
<dbReference type="SUPFAM" id="SSF52540">
    <property type="entry name" value="P-loop containing nucleoside triphosphate hydrolases"/>
    <property type="match status" value="1"/>
</dbReference>
<dbReference type="OrthoDB" id="3156807at2759"/>
<evidence type="ECO:0000256" key="5">
    <source>
        <dbReference type="PROSITE-ProRule" id="PRU00560"/>
    </source>
</evidence>
<accession>A0A1R3HR21</accession>
<evidence type="ECO:0000256" key="3">
    <source>
        <dbReference type="ARBA" id="ARBA00022806"/>
    </source>
</evidence>